<proteinExistence type="inferred from homology"/>
<dbReference type="RefSeq" id="WP_212690400.1">
    <property type="nucleotide sequence ID" value="NZ_CP058561.1"/>
</dbReference>
<dbReference type="InterPro" id="IPR014721">
    <property type="entry name" value="Ribsml_uS5_D2-typ_fold_subgr"/>
</dbReference>
<evidence type="ECO:0000259" key="4">
    <source>
        <dbReference type="PROSITE" id="PS51786"/>
    </source>
</evidence>
<dbReference type="Pfam" id="PF20436">
    <property type="entry name" value="LonB_AAA-LID"/>
    <property type="match status" value="1"/>
</dbReference>
<dbReference type="GO" id="GO:0030163">
    <property type="term" value="P:protein catabolic process"/>
    <property type="evidence" value="ECO:0007669"/>
    <property type="project" value="InterPro"/>
</dbReference>
<dbReference type="SUPFAM" id="SSF54211">
    <property type="entry name" value="Ribosomal protein S5 domain 2-like"/>
    <property type="match status" value="1"/>
</dbReference>
<evidence type="ECO:0000256" key="1">
    <source>
        <dbReference type="ARBA" id="ARBA00022670"/>
    </source>
</evidence>
<dbReference type="InterPro" id="IPR046844">
    <property type="entry name" value="Lon-like_helical"/>
</dbReference>
<dbReference type="InterPro" id="IPR020568">
    <property type="entry name" value="Ribosomal_Su5_D2-typ_SF"/>
</dbReference>
<dbReference type="AlphaFoldDB" id="A0A8J8SCW8"/>
<name>A0A8J8SCW8_9FIRM</name>
<dbReference type="InterPro" id="IPR041699">
    <property type="entry name" value="AAA_32"/>
</dbReference>
<dbReference type="GO" id="GO:0006508">
    <property type="term" value="P:proteolysis"/>
    <property type="evidence" value="ECO:0007669"/>
    <property type="project" value="UniProtKB-KW"/>
</dbReference>
<dbReference type="Gene3D" id="3.30.230.10">
    <property type="match status" value="1"/>
</dbReference>
<evidence type="ECO:0000256" key="3">
    <source>
        <dbReference type="SAM" id="Coils"/>
    </source>
</evidence>
<protein>
    <recommendedName>
        <fullName evidence="2">endopeptidase La</fullName>
        <ecNumber evidence="2">3.4.21.53</ecNumber>
    </recommendedName>
</protein>
<dbReference type="Pfam" id="PF13654">
    <property type="entry name" value="AAA_32"/>
    <property type="match status" value="1"/>
</dbReference>
<keyword evidence="6" id="KW-1185">Reference proteome</keyword>
<keyword evidence="3" id="KW-0175">Coiled coil</keyword>
<evidence type="ECO:0000313" key="5">
    <source>
        <dbReference type="EMBL" id="QUH30202.1"/>
    </source>
</evidence>
<dbReference type="Proteomes" id="UP000677305">
    <property type="component" value="Chromosome"/>
</dbReference>
<comment type="similarity">
    <text evidence="2">Belongs to the peptidase S16 family.</text>
</comment>
<organism evidence="5 6">
    <name type="scientific">Vallitalea guaymasensis</name>
    <dbReference type="NCBI Taxonomy" id="1185412"/>
    <lineage>
        <taxon>Bacteria</taxon>
        <taxon>Bacillati</taxon>
        <taxon>Bacillota</taxon>
        <taxon>Clostridia</taxon>
        <taxon>Lachnospirales</taxon>
        <taxon>Vallitaleaceae</taxon>
        <taxon>Vallitalea</taxon>
    </lineage>
</organism>
<dbReference type="Pfam" id="PF20437">
    <property type="entry name" value="LonC_helical"/>
    <property type="match status" value="1"/>
</dbReference>
<dbReference type="EC" id="3.4.21.53" evidence="2"/>
<dbReference type="PANTHER" id="PTHR10046">
    <property type="entry name" value="ATP DEPENDENT LON PROTEASE FAMILY MEMBER"/>
    <property type="match status" value="1"/>
</dbReference>
<dbReference type="EMBL" id="CP058561">
    <property type="protein sequence ID" value="QUH30202.1"/>
    <property type="molecule type" value="Genomic_DNA"/>
</dbReference>
<dbReference type="InterPro" id="IPR027417">
    <property type="entry name" value="P-loop_NTPase"/>
</dbReference>
<dbReference type="PROSITE" id="PS51786">
    <property type="entry name" value="LON_PROTEOLYTIC"/>
    <property type="match status" value="1"/>
</dbReference>
<accession>A0A8J8SCW8</accession>
<dbReference type="Gene3D" id="1.10.8.60">
    <property type="match status" value="1"/>
</dbReference>
<keyword evidence="2" id="KW-0720">Serine protease</keyword>
<comment type="catalytic activity">
    <reaction evidence="2">
        <text>Hydrolysis of proteins in presence of ATP.</text>
        <dbReference type="EC" id="3.4.21.53"/>
    </reaction>
</comment>
<dbReference type="GO" id="GO:0004176">
    <property type="term" value="F:ATP-dependent peptidase activity"/>
    <property type="evidence" value="ECO:0007669"/>
    <property type="project" value="UniProtKB-UniRule"/>
</dbReference>
<sequence length="782" mass="89964">MKECYELSHEDLDLKSVVLEQSDNDEDEEDIFVGNGRVSEILDFGLKLNGSGYNIYLSAEEGLNTVEFLKKFLKEKSKKNNPPDDWCYVYNFKNEDKPRALRLKCGKGKKFKKTIENCVKDVILQSNIKLNSAEFKKVETCLKDEFLSKGETKLEELKDDARKFGFSTNITDKGIFFIPIVDGKKISEEKYDDLTVEEQEIILENLNIMENKSEDIMKQVKRLKKISEAKVNKLQNKILKIIIDDIFKKTETEFECNKKVIGYIKELKDHLFKNIRNILSETDSHETLNSLLNDDEDDNLEKYRVNLFIDNSNVKTSPIIYCDNPSYYEMFGKIEYENELGVYTTNYTMIKKGILHNANSGYLIINAENILNTALTWGTLKKVLINKKLIFENIREQLGTLPIKTIKPEPIPMDLKVILIGNEHIYRLLYAYDSEFKELFKLHVQLNTEVEKNKKIIRKYYHYFDDVCNKKKFKMLTKDGKNELLKYASYVAEDRNKLTTKFSVLMDLIEEADLCAAHSQMNVINSSIIKKAVKKKNNRSALLKENIKDLYDKDKIIIDYSKKKVGQINGVALSDYSENTIARIIRITAVTYMGKLGVINIEKENQLSGNVFDKSIGILSGYIGNKYSQEYPLMLNCQLCFEQVYNIIDGDSASCAELYAILSSLSEIPFDQSIVVTGSVDQFGNVQPVGGVTHKIRGCYELYKTKGLTGNQGIIVPKQNVDEIILDDDILDDIKEGKFHIYAIDNIEQGIEIFTDVSMNEIDKAIENKLKSYYEKLELKKT</sequence>
<dbReference type="GO" id="GO:0005524">
    <property type="term" value="F:ATP binding"/>
    <property type="evidence" value="ECO:0007669"/>
    <property type="project" value="InterPro"/>
</dbReference>
<feature type="domain" description="Lon proteolytic" evidence="4">
    <location>
        <begin position="562"/>
        <end position="757"/>
    </location>
</feature>
<dbReference type="Pfam" id="PF05362">
    <property type="entry name" value="Lon_C"/>
    <property type="match status" value="1"/>
</dbReference>
<keyword evidence="1 2" id="KW-0645">Protease</keyword>
<dbReference type="Gene3D" id="3.40.50.300">
    <property type="entry name" value="P-loop containing nucleotide triphosphate hydrolases"/>
    <property type="match status" value="2"/>
</dbReference>
<dbReference type="KEGG" id="vgu:HYG85_15255"/>
<dbReference type="InterPro" id="IPR046843">
    <property type="entry name" value="LonB_AAA-LID"/>
</dbReference>
<reference evidence="5 6" key="1">
    <citation type="submission" date="2020-07" db="EMBL/GenBank/DDBJ databases">
        <title>Vallitalea guaymasensis genome.</title>
        <authorList>
            <person name="Postec A."/>
        </authorList>
    </citation>
    <scope>NUCLEOTIDE SEQUENCE [LARGE SCALE GENOMIC DNA]</scope>
    <source>
        <strain evidence="5 6">Ra1766G1</strain>
    </source>
</reference>
<feature type="active site" evidence="2">
    <location>
        <position position="695"/>
    </location>
</feature>
<evidence type="ECO:0000256" key="2">
    <source>
        <dbReference type="PROSITE-ProRule" id="PRU01122"/>
    </source>
</evidence>
<evidence type="ECO:0000313" key="6">
    <source>
        <dbReference type="Proteomes" id="UP000677305"/>
    </source>
</evidence>
<feature type="coiled-coil region" evidence="3">
    <location>
        <begin position="206"/>
        <end position="237"/>
    </location>
</feature>
<dbReference type="PRINTS" id="PR00830">
    <property type="entry name" value="ENDOLAPTASE"/>
</dbReference>
<dbReference type="InterPro" id="IPR008269">
    <property type="entry name" value="Lon_proteolytic"/>
</dbReference>
<gene>
    <name evidence="5" type="ORF">HYG85_15255</name>
</gene>
<dbReference type="GO" id="GO:0004252">
    <property type="term" value="F:serine-type endopeptidase activity"/>
    <property type="evidence" value="ECO:0007669"/>
    <property type="project" value="UniProtKB-UniRule"/>
</dbReference>
<dbReference type="InterPro" id="IPR027065">
    <property type="entry name" value="Lon_Prtase"/>
</dbReference>
<keyword evidence="2" id="KW-0378">Hydrolase</keyword>
<feature type="active site" evidence="2">
    <location>
        <position position="652"/>
    </location>
</feature>